<keyword evidence="3" id="KW-0813">Transport</keyword>
<evidence type="ECO:0000259" key="9">
    <source>
        <dbReference type="Pfam" id="PF09454"/>
    </source>
</evidence>
<feature type="compositionally biased region" description="Pro residues" evidence="7">
    <location>
        <begin position="194"/>
        <end position="204"/>
    </location>
</feature>
<evidence type="ECO:0000256" key="2">
    <source>
        <dbReference type="ARBA" id="ARBA00009594"/>
    </source>
</evidence>
<dbReference type="Proteomes" id="UP001303373">
    <property type="component" value="Chromosome 8"/>
</dbReference>
<dbReference type="PANTHER" id="PTHR23306:SF3">
    <property type="entry name" value="TUMOR SUPPRESSOR PROTEIN 101"/>
    <property type="match status" value="1"/>
</dbReference>
<proteinExistence type="inferred from homology"/>
<dbReference type="Gene3D" id="3.10.110.10">
    <property type="entry name" value="Ubiquitin Conjugating Enzyme"/>
    <property type="match status" value="1"/>
</dbReference>
<evidence type="ECO:0000256" key="4">
    <source>
        <dbReference type="ARBA" id="ARBA00022753"/>
    </source>
</evidence>
<dbReference type="SUPFAM" id="SSF54495">
    <property type="entry name" value="UBC-like"/>
    <property type="match status" value="1"/>
</dbReference>
<evidence type="ECO:0000313" key="10">
    <source>
        <dbReference type="EMBL" id="WPH02409.1"/>
    </source>
</evidence>
<keyword evidence="11" id="KW-1185">Reference proteome</keyword>
<dbReference type="InterPro" id="IPR016135">
    <property type="entry name" value="UBQ-conjugating_enzyme/RWD"/>
</dbReference>
<sequence length="558" mass="61345">MAHQVPDQVLAWLYSVLHEYNDPQRTYSDAARTLAAYPSIAPRTQVHTNEYGREALLLTLSGTLPVTFRGAVYRFPLQIWIPHAYPNEAPIVYVIPGKDMAIRPGQHVGVDGRVYHPYLRDWTQVRDRANVVEWLDILQRVFAKEPPVVGKTQVLPQQQLSGPTGQNAQGPPQLPPKQRPGSIPVPADSISAATPPPPPRPPKPGDNSSGHNTPLRDLTRDGPPLPPLPHERPSDQQRNSAQYAQPYTITPPRGLTQQIPSHQSDFMNGRPSEQLRPSVNQYQQQFRPGRDGNSPVSPISSATGYSEVPERTSFSNVPQRPNFYQPQPIHAQGSQFVQQHGQVQPSQSLAYNQQKQPTQAPPDLLTDPFEIAMPSQPAHNQPAPPIPPNPEKEHLLQALSATLTEQAQKKVNQNLAARTALLAQQAALQSAYAKLQGELRQLAQLGQTLDVNERILHKAISDCDAATAATKNKPPPPIDDVLVAPSLVAQQLWTLCAEEAAGKEAMYVLQQAVDRGRVGADVFVRVMRSLGREAFLRKATMRKCAKGLGLEMKGVNGA</sequence>
<accession>A0AAQ3M6U6</accession>
<dbReference type="GO" id="GO:0072666">
    <property type="term" value="P:establishment of protein localization to vacuole"/>
    <property type="evidence" value="ECO:0007669"/>
    <property type="project" value="UniProtKB-ARBA"/>
</dbReference>
<dbReference type="Pfam" id="PF09454">
    <property type="entry name" value="Vps23_core"/>
    <property type="match status" value="1"/>
</dbReference>
<dbReference type="PANTHER" id="PTHR23306">
    <property type="entry name" value="TUMOR SUSCEPTIBILITY GENE 101 PROTEIN-RELATED"/>
    <property type="match status" value="1"/>
</dbReference>
<gene>
    <name evidence="10" type="ORF">R9X50_00527200</name>
</gene>
<dbReference type="Pfam" id="PF05743">
    <property type="entry name" value="UEV"/>
    <property type="match status" value="1"/>
</dbReference>
<protein>
    <recommendedName>
        <fullName evidence="12">UEV-domain-containing protein</fullName>
    </recommendedName>
</protein>
<evidence type="ECO:0000256" key="5">
    <source>
        <dbReference type="ARBA" id="ARBA00022927"/>
    </source>
</evidence>
<keyword evidence="5" id="KW-0653">Protein transport</keyword>
<dbReference type="CDD" id="cd11685">
    <property type="entry name" value="UEV_TSG101-like"/>
    <property type="match status" value="1"/>
</dbReference>
<name>A0AAQ3M6U6_9PEZI</name>
<keyword evidence="4" id="KW-0967">Endosome</keyword>
<dbReference type="GO" id="GO:0000813">
    <property type="term" value="C:ESCRT I complex"/>
    <property type="evidence" value="ECO:0007669"/>
    <property type="project" value="TreeGrafter"/>
</dbReference>
<dbReference type="Gene3D" id="6.10.140.820">
    <property type="match status" value="1"/>
</dbReference>
<evidence type="ECO:0000313" key="11">
    <source>
        <dbReference type="Proteomes" id="UP001303373"/>
    </source>
</evidence>
<feature type="compositionally biased region" description="Polar residues" evidence="7">
    <location>
        <begin position="332"/>
        <end position="358"/>
    </location>
</feature>
<evidence type="ECO:0000256" key="1">
    <source>
        <dbReference type="ARBA" id="ARBA00004177"/>
    </source>
</evidence>
<dbReference type="InterPro" id="IPR008883">
    <property type="entry name" value="UEV_N"/>
</dbReference>
<evidence type="ECO:0000256" key="6">
    <source>
        <dbReference type="ARBA" id="ARBA00023054"/>
    </source>
</evidence>
<feature type="domain" description="SB" evidence="9">
    <location>
        <begin position="480"/>
        <end position="543"/>
    </location>
</feature>
<evidence type="ECO:0000259" key="8">
    <source>
        <dbReference type="Pfam" id="PF05743"/>
    </source>
</evidence>
<reference evidence="10 11" key="1">
    <citation type="submission" date="2023-11" db="EMBL/GenBank/DDBJ databases">
        <title>An acidophilic fungus is an integral part of prey digestion in a carnivorous sundew plant.</title>
        <authorList>
            <person name="Tsai I.J."/>
        </authorList>
    </citation>
    <scope>NUCLEOTIDE SEQUENCE [LARGE SCALE GENOMIC DNA]</scope>
    <source>
        <strain evidence="10">169a</strain>
    </source>
</reference>
<dbReference type="InterPro" id="IPR017916">
    <property type="entry name" value="SB_dom"/>
</dbReference>
<feature type="domain" description="UEV" evidence="8">
    <location>
        <begin position="26"/>
        <end position="148"/>
    </location>
</feature>
<feature type="region of interest" description="Disordered" evidence="7">
    <location>
        <begin position="158"/>
        <end position="366"/>
    </location>
</feature>
<dbReference type="InterPro" id="IPR052070">
    <property type="entry name" value="ESCRT-I_UEV_domain"/>
</dbReference>
<dbReference type="GO" id="GO:0043130">
    <property type="term" value="F:ubiquitin binding"/>
    <property type="evidence" value="ECO:0007669"/>
    <property type="project" value="TreeGrafter"/>
</dbReference>
<dbReference type="InterPro" id="IPR037202">
    <property type="entry name" value="ESCRT_assembly_dom"/>
</dbReference>
<dbReference type="EMBL" id="CP138587">
    <property type="protein sequence ID" value="WPH02409.1"/>
    <property type="molecule type" value="Genomic_DNA"/>
</dbReference>
<evidence type="ECO:0000256" key="7">
    <source>
        <dbReference type="SAM" id="MobiDB-lite"/>
    </source>
</evidence>
<feature type="compositionally biased region" description="Polar residues" evidence="7">
    <location>
        <begin position="294"/>
        <end position="304"/>
    </location>
</feature>
<comment type="subcellular location">
    <subcellularLocation>
        <location evidence="1">Endosome</location>
    </subcellularLocation>
</comment>
<feature type="compositionally biased region" description="Polar residues" evidence="7">
    <location>
        <begin position="275"/>
        <end position="286"/>
    </location>
</feature>
<comment type="similarity">
    <text evidence="2">Belongs to the ubiquitin-conjugating enzyme family. UEV subfamily.</text>
</comment>
<feature type="compositionally biased region" description="Polar residues" evidence="7">
    <location>
        <begin position="158"/>
        <end position="170"/>
    </location>
</feature>
<feature type="compositionally biased region" description="Polar residues" evidence="7">
    <location>
        <begin position="255"/>
        <end position="266"/>
    </location>
</feature>
<feature type="compositionally biased region" description="Polar residues" evidence="7">
    <location>
        <begin position="312"/>
        <end position="325"/>
    </location>
</feature>
<dbReference type="SUPFAM" id="SSF140111">
    <property type="entry name" value="Endosomal sorting complex assembly domain"/>
    <property type="match status" value="1"/>
</dbReference>
<dbReference type="GO" id="GO:0006886">
    <property type="term" value="P:intracellular protein transport"/>
    <property type="evidence" value="ECO:0007669"/>
    <property type="project" value="UniProtKB-ARBA"/>
</dbReference>
<keyword evidence="6" id="KW-0175">Coiled coil</keyword>
<evidence type="ECO:0000256" key="3">
    <source>
        <dbReference type="ARBA" id="ARBA00022448"/>
    </source>
</evidence>
<feature type="compositionally biased region" description="Polar residues" evidence="7">
    <location>
        <begin position="236"/>
        <end position="248"/>
    </location>
</feature>
<dbReference type="AlphaFoldDB" id="A0AAQ3M6U6"/>
<organism evidence="10 11">
    <name type="scientific">Acrodontium crateriforme</name>
    <dbReference type="NCBI Taxonomy" id="150365"/>
    <lineage>
        <taxon>Eukaryota</taxon>
        <taxon>Fungi</taxon>
        <taxon>Dikarya</taxon>
        <taxon>Ascomycota</taxon>
        <taxon>Pezizomycotina</taxon>
        <taxon>Dothideomycetes</taxon>
        <taxon>Dothideomycetidae</taxon>
        <taxon>Mycosphaerellales</taxon>
        <taxon>Teratosphaeriaceae</taxon>
        <taxon>Acrodontium</taxon>
    </lineage>
</organism>
<dbReference type="GO" id="GO:0043162">
    <property type="term" value="P:ubiquitin-dependent protein catabolic process via the multivesicular body sorting pathway"/>
    <property type="evidence" value="ECO:0007669"/>
    <property type="project" value="UniProtKB-ARBA"/>
</dbReference>
<evidence type="ECO:0008006" key="12">
    <source>
        <dbReference type="Google" id="ProtNLM"/>
    </source>
</evidence>